<keyword evidence="4 6" id="KW-1133">Transmembrane helix</keyword>
<evidence type="ECO:0000256" key="3">
    <source>
        <dbReference type="ARBA" id="ARBA00022692"/>
    </source>
</evidence>
<feature type="domain" description="ABC-2 type transporter transmembrane" evidence="7">
    <location>
        <begin position="174"/>
        <end position="304"/>
    </location>
</feature>
<sequence>MVSTIYLICDLQILDLEICADTLVGDEMLRGISGRQRKRVTTGKMLIGPAKALFMDGISTGLDSSTTVQIMKCLRQILFLLKRGGQEIYVDPLGRHSYQLINYFESVKGVNKIRDGCNPATWMLEITTPAREMDLNVDFSDIYKNSELYRRNKDLVAELSKPAPGSKELSFPTQYAQPFFIQSLMFGTMFWDLGSKTTRKQDLFNAIGSMYNAVLFNLGSRMILLFSQWLPWKEPSFIEKGRPECIRPSHVFSQVLIELPYILAQAVTYGLIVYAMIGFDCKFFWYIFFMYFTFYGMMAVAITNMLLQLWLVHSMQFGISSRDLLSLDKYKMQ</sequence>
<evidence type="ECO:0000313" key="8">
    <source>
        <dbReference type="EMBL" id="RYR50693.1"/>
    </source>
</evidence>
<comment type="subcellular location">
    <subcellularLocation>
        <location evidence="1">Membrane</location>
        <topology evidence="1">Multi-pass membrane protein</topology>
    </subcellularLocation>
</comment>
<dbReference type="Pfam" id="PF01061">
    <property type="entry name" value="ABC2_membrane"/>
    <property type="match status" value="1"/>
</dbReference>
<feature type="transmembrane region" description="Helical" evidence="6">
    <location>
        <begin position="210"/>
        <end position="230"/>
    </location>
</feature>
<gene>
    <name evidence="8" type="ORF">Ahy_A07g037322</name>
</gene>
<dbReference type="Gene3D" id="3.40.50.300">
    <property type="entry name" value="P-loop containing nucleotide triphosphate hydrolases"/>
    <property type="match status" value="1"/>
</dbReference>
<evidence type="ECO:0000256" key="6">
    <source>
        <dbReference type="SAM" id="Phobius"/>
    </source>
</evidence>
<dbReference type="SUPFAM" id="SSF52540">
    <property type="entry name" value="P-loop containing nucleoside triphosphate hydrolases"/>
    <property type="match status" value="1"/>
</dbReference>
<keyword evidence="3 6" id="KW-0812">Transmembrane</keyword>
<dbReference type="PANTHER" id="PTHR19241">
    <property type="entry name" value="ATP-BINDING CASSETTE TRANSPORTER"/>
    <property type="match status" value="1"/>
</dbReference>
<comment type="caution">
    <text evidence="8">The sequence shown here is derived from an EMBL/GenBank/DDBJ whole genome shotgun (WGS) entry which is preliminary data.</text>
</comment>
<evidence type="ECO:0000256" key="2">
    <source>
        <dbReference type="ARBA" id="ARBA00022448"/>
    </source>
</evidence>
<dbReference type="Proteomes" id="UP000289738">
    <property type="component" value="Chromosome A07"/>
</dbReference>
<name>A0A445CID7_ARAHY</name>
<keyword evidence="9" id="KW-1185">Reference proteome</keyword>
<reference evidence="8 9" key="1">
    <citation type="submission" date="2019-01" db="EMBL/GenBank/DDBJ databases">
        <title>Sequencing of cultivated peanut Arachis hypogaea provides insights into genome evolution and oil improvement.</title>
        <authorList>
            <person name="Chen X."/>
        </authorList>
    </citation>
    <scope>NUCLEOTIDE SEQUENCE [LARGE SCALE GENOMIC DNA]</scope>
    <source>
        <strain evidence="9">cv. Fuhuasheng</strain>
        <tissue evidence="8">Leaves</tissue>
    </source>
</reference>
<evidence type="ECO:0000256" key="5">
    <source>
        <dbReference type="ARBA" id="ARBA00023136"/>
    </source>
</evidence>
<organism evidence="8 9">
    <name type="scientific">Arachis hypogaea</name>
    <name type="common">Peanut</name>
    <dbReference type="NCBI Taxonomy" id="3818"/>
    <lineage>
        <taxon>Eukaryota</taxon>
        <taxon>Viridiplantae</taxon>
        <taxon>Streptophyta</taxon>
        <taxon>Embryophyta</taxon>
        <taxon>Tracheophyta</taxon>
        <taxon>Spermatophyta</taxon>
        <taxon>Magnoliopsida</taxon>
        <taxon>eudicotyledons</taxon>
        <taxon>Gunneridae</taxon>
        <taxon>Pentapetalae</taxon>
        <taxon>rosids</taxon>
        <taxon>fabids</taxon>
        <taxon>Fabales</taxon>
        <taxon>Fabaceae</taxon>
        <taxon>Papilionoideae</taxon>
        <taxon>50 kb inversion clade</taxon>
        <taxon>dalbergioids sensu lato</taxon>
        <taxon>Dalbergieae</taxon>
        <taxon>Pterocarpus clade</taxon>
        <taxon>Arachis</taxon>
    </lineage>
</organism>
<accession>A0A445CID7</accession>
<dbReference type="GO" id="GO:0005886">
    <property type="term" value="C:plasma membrane"/>
    <property type="evidence" value="ECO:0007669"/>
    <property type="project" value="UniProtKB-ARBA"/>
</dbReference>
<evidence type="ECO:0000313" key="9">
    <source>
        <dbReference type="Proteomes" id="UP000289738"/>
    </source>
</evidence>
<feature type="transmembrane region" description="Helical" evidence="6">
    <location>
        <begin position="283"/>
        <end position="312"/>
    </location>
</feature>
<dbReference type="EMBL" id="SDMP01000007">
    <property type="protein sequence ID" value="RYR50693.1"/>
    <property type="molecule type" value="Genomic_DNA"/>
</dbReference>
<dbReference type="InterPro" id="IPR013525">
    <property type="entry name" value="ABC2_TM"/>
</dbReference>
<evidence type="ECO:0000256" key="1">
    <source>
        <dbReference type="ARBA" id="ARBA00004141"/>
    </source>
</evidence>
<evidence type="ECO:0000259" key="7">
    <source>
        <dbReference type="Pfam" id="PF01061"/>
    </source>
</evidence>
<dbReference type="GO" id="GO:0140359">
    <property type="term" value="F:ABC-type transporter activity"/>
    <property type="evidence" value="ECO:0007669"/>
    <property type="project" value="InterPro"/>
</dbReference>
<keyword evidence="5 6" id="KW-0472">Membrane</keyword>
<feature type="transmembrane region" description="Helical" evidence="6">
    <location>
        <begin position="251"/>
        <end position="277"/>
    </location>
</feature>
<protein>
    <recommendedName>
        <fullName evidence="7">ABC-2 type transporter transmembrane domain-containing protein</fullName>
    </recommendedName>
</protein>
<dbReference type="AlphaFoldDB" id="A0A445CID7"/>
<evidence type="ECO:0000256" key="4">
    <source>
        <dbReference type="ARBA" id="ARBA00022989"/>
    </source>
</evidence>
<proteinExistence type="predicted"/>
<keyword evidence="2" id="KW-0813">Transport</keyword>
<dbReference type="InterPro" id="IPR027417">
    <property type="entry name" value="P-loop_NTPase"/>
</dbReference>
<dbReference type="STRING" id="3818.A0A445CID7"/>